<feature type="transmembrane region" description="Helical" evidence="1">
    <location>
        <begin position="90"/>
        <end position="109"/>
    </location>
</feature>
<evidence type="ECO:0000256" key="1">
    <source>
        <dbReference type="SAM" id="Phobius"/>
    </source>
</evidence>
<feature type="non-terminal residue" evidence="2">
    <location>
        <position position="112"/>
    </location>
</feature>
<keyword evidence="1" id="KW-1133">Transmembrane helix</keyword>
<dbReference type="AlphaFoldDB" id="X1NJ26"/>
<keyword evidence="1" id="KW-0812">Transmembrane</keyword>
<feature type="transmembrane region" description="Helical" evidence="1">
    <location>
        <begin position="56"/>
        <end position="74"/>
    </location>
</feature>
<protein>
    <submittedName>
        <fullName evidence="2">Uncharacterized protein</fullName>
    </submittedName>
</protein>
<organism evidence="2">
    <name type="scientific">marine sediment metagenome</name>
    <dbReference type="NCBI Taxonomy" id="412755"/>
    <lineage>
        <taxon>unclassified sequences</taxon>
        <taxon>metagenomes</taxon>
        <taxon>ecological metagenomes</taxon>
    </lineage>
</organism>
<keyword evidence="1" id="KW-0472">Membrane</keyword>
<sequence>MISWVILSFFVFLGIRSIASIELLMNVGLFTAFILIFVFSFPKIEASNFILADKAYLFLPFGVFLFSLIGWNAVPEIEKILTKKKNLKKVIFSGLTITAVFYFIFGLILERG</sequence>
<gene>
    <name evidence="2" type="ORF">S06H3_50482</name>
</gene>
<name>X1NJ26_9ZZZZ</name>
<accession>X1NJ26</accession>
<dbReference type="Gene3D" id="1.20.1740.10">
    <property type="entry name" value="Amino acid/polyamine transporter I"/>
    <property type="match status" value="1"/>
</dbReference>
<dbReference type="EMBL" id="BARV01031966">
    <property type="protein sequence ID" value="GAI43578.1"/>
    <property type="molecule type" value="Genomic_DNA"/>
</dbReference>
<reference evidence="2" key="1">
    <citation type="journal article" date="2014" name="Front. Microbiol.">
        <title>High frequency of phylogenetically diverse reductive dehalogenase-homologous genes in deep subseafloor sedimentary metagenomes.</title>
        <authorList>
            <person name="Kawai M."/>
            <person name="Futagami T."/>
            <person name="Toyoda A."/>
            <person name="Takaki Y."/>
            <person name="Nishi S."/>
            <person name="Hori S."/>
            <person name="Arai W."/>
            <person name="Tsubouchi T."/>
            <person name="Morono Y."/>
            <person name="Uchiyama I."/>
            <person name="Ito T."/>
            <person name="Fujiyama A."/>
            <person name="Inagaki F."/>
            <person name="Takami H."/>
        </authorList>
    </citation>
    <scope>NUCLEOTIDE SEQUENCE</scope>
    <source>
        <strain evidence="2">Expedition CK06-06</strain>
    </source>
</reference>
<comment type="caution">
    <text evidence="2">The sequence shown here is derived from an EMBL/GenBank/DDBJ whole genome shotgun (WGS) entry which is preliminary data.</text>
</comment>
<feature type="transmembrane region" description="Helical" evidence="1">
    <location>
        <begin position="27"/>
        <end position="44"/>
    </location>
</feature>
<proteinExistence type="predicted"/>
<evidence type="ECO:0000313" key="2">
    <source>
        <dbReference type="EMBL" id="GAI43578.1"/>
    </source>
</evidence>